<dbReference type="GO" id="GO:0003677">
    <property type="term" value="F:DNA binding"/>
    <property type="evidence" value="ECO:0007669"/>
    <property type="project" value="InterPro"/>
</dbReference>
<proteinExistence type="predicted"/>
<dbReference type="RefSeq" id="WP_034873277.1">
    <property type="nucleotide sequence ID" value="NZ_JOKG01000001.1"/>
</dbReference>
<keyword evidence="5" id="KW-1185">Reference proteome</keyword>
<dbReference type="PANTHER" id="PTHR30298">
    <property type="entry name" value="H REPEAT-ASSOCIATED PREDICTED TRANSPOSASE"/>
    <property type="match status" value="1"/>
</dbReference>
<accession>A0A081NC45</accession>
<comment type="caution">
    <text evidence="4">The sequence shown here is derived from an EMBL/GenBank/DDBJ whole genome shotgun (WGS) entry which is preliminary data.</text>
</comment>
<evidence type="ECO:0000313" key="4">
    <source>
        <dbReference type="EMBL" id="KEQ16018.1"/>
    </source>
</evidence>
<sequence>MKSCQNNTLVKYINTIPDPRCEAMCWHNFIDILVIAICAVFCGVETWKGMAEFGRRKQAWLSTFLELPHGIPSHDTFYRTFCLLNPEVFKGCFTRWISDTLRQFTGDGLDIIPIDGKCLRGSRSRSKKAIHLVSAWSVRSGIVLCQRKVDGKSNEITAVPELLKSICLKGCLITSDALNCQKVIVKACVNQGGNYLLPVKRNQPNLHKQISAVADKFWESNPKSSSSFHYAETRETGHGRKELRMVWVIEDLPDIPEAKKWQGLQQIGMIQRDRQIDNIVTTEVHYYIMSQQQSAAELLDIARKHWEVESKLHWRLDVSFHEDQNKTTNSNAIENLSILNRLCLNIHTQDTTTKGSIMLKRLAAGWNDEPKLIS</sequence>
<dbReference type="InterPro" id="IPR002559">
    <property type="entry name" value="Transposase_11"/>
</dbReference>
<keyword evidence="1" id="KW-0812">Transmembrane</keyword>
<evidence type="ECO:0000313" key="5">
    <source>
        <dbReference type="Proteomes" id="UP000028006"/>
    </source>
</evidence>
<evidence type="ECO:0008006" key="6">
    <source>
        <dbReference type="Google" id="ProtNLM"/>
    </source>
</evidence>
<dbReference type="Proteomes" id="UP000028006">
    <property type="component" value="Unassembled WGS sequence"/>
</dbReference>
<dbReference type="Pfam" id="PF01609">
    <property type="entry name" value="DDE_Tnp_1"/>
    <property type="match status" value="1"/>
</dbReference>
<gene>
    <name evidence="4" type="ORF">GZ77_05995</name>
</gene>
<protein>
    <recommendedName>
        <fullName evidence="6">Transposase</fullName>
    </recommendedName>
</protein>
<evidence type="ECO:0000259" key="2">
    <source>
        <dbReference type="Pfam" id="PF01609"/>
    </source>
</evidence>
<dbReference type="NCBIfam" id="NF033564">
    <property type="entry name" value="transpos_ISAs1"/>
    <property type="match status" value="1"/>
</dbReference>
<dbReference type="InterPro" id="IPR032806">
    <property type="entry name" value="YbfD_N"/>
</dbReference>
<feature type="transmembrane region" description="Helical" evidence="1">
    <location>
        <begin position="26"/>
        <end position="47"/>
    </location>
</feature>
<dbReference type="InterPro" id="IPR051698">
    <property type="entry name" value="Transposase_11-like"/>
</dbReference>
<feature type="domain" description="Transposase IS4-like" evidence="2">
    <location>
        <begin position="110"/>
        <end position="346"/>
    </location>
</feature>
<dbReference type="GO" id="GO:0004803">
    <property type="term" value="F:transposase activity"/>
    <property type="evidence" value="ECO:0007669"/>
    <property type="project" value="InterPro"/>
</dbReference>
<feature type="domain" description="H repeat-associated protein N-terminal" evidence="3">
    <location>
        <begin position="11"/>
        <end position="97"/>
    </location>
</feature>
<evidence type="ECO:0000256" key="1">
    <source>
        <dbReference type="SAM" id="Phobius"/>
    </source>
</evidence>
<dbReference type="AlphaFoldDB" id="A0A081NC45"/>
<dbReference type="PANTHER" id="PTHR30298:SF0">
    <property type="entry name" value="PROTEIN YBFL-RELATED"/>
    <property type="match status" value="1"/>
</dbReference>
<dbReference type="InterPro" id="IPR047647">
    <property type="entry name" value="ISAs1_transpos"/>
</dbReference>
<keyword evidence="1" id="KW-0472">Membrane</keyword>
<keyword evidence="1" id="KW-1133">Transmembrane helix</keyword>
<dbReference type="eggNOG" id="COG5433">
    <property type="taxonomic scope" value="Bacteria"/>
</dbReference>
<reference evidence="4 5" key="1">
    <citation type="submission" date="2014-06" db="EMBL/GenBank/DDBJ databases">
        <title>Whole Genome Sequences of Three Symbiotic Endozoicomonas Bacteria.</title>
        <authorList>
            <person name="Neave M.J."/>
            <person name="Apprill A."/>
            <person name="Voolstra C.R."/>
        </authorList>
    </citation>
    <scope>NUCLEOTIDE SEQUENCE [LARGE SCALE GENOMIC DNA]</scope>
    <source>
        <strain evidence="4 5">LMG 24815</strain>
    </source>
</reference>
<name>A0A081NC45_9GAMM</name>
<dbReference type="EMBL" id="JOKG01000001">
    <property type="protein sequence ID" value="KEQ16018.1"/>
    <property type="molecule type" value="Genomic_DNA"/>
</dbReference>
<organism evidence="4 5">
    <name type="scientific">Endozoicomonas montiporae</name>
    <dbReference type="NCBI Taxonomy" id="1027273"/>
    <lineage>
        <taxon>Bacteria</taxon>
        <taxon>Pseudomonadati</taxon>
        <taxon>Pseudomonadota</taxon>
        <taxon>Gammaproteobacteria</taxon>
        <taxon>Oceanospirillales</taxon>
        <taxon>Endozoicomonadaceae</taxon>
        <taxon>Endozoicomonas</taxon>
    </lineage>
</organism>
<dbReference type="Pfam" id="PF13808">
    <property type="entry name" value="DDE_Tnp_1_assoc"/>
    <property type="match status" value="1"/>
</dbReference>
<dbReference type="GO" id="GO:0006313">
    <property type="term" value="P:DNA transposition"/>
    <property type="evidence" value="ECO:0007669"/>
    <property type="project" value="InterPro"/>
</dbReference>
<evidence type="ECO:0000259" key="3">
    <source>
        <dbReference type="Pfam" id="PF13808"/>
    </source>
</evidence>